<evidence type="ECO:0000256" key="7">
    <source>
        <dbReference type="ARBA" id="ARBA00022679"/>
    </source>
</evidence>
<protein>
    <recommendedName>
        <fullName evidence="4">histidine kinase</fullName>
        <ecNumber evidence="4">2.7.13.3</ecNumber>
    </recommendedName>
</protein>
<evidence type="ECO:0000256" key="4">
    <source>
        <dbReference type="ARBA" id="ARBA00012438"/>
    </source>
</evidence>
<keyword evidence="10" id="KW-0067">ATP-binding</keyword>
<evidence type="ECO:0000256" key="12">
    <source>
        <dbReference type="ARBA" id="ARBA00023136"/>
    </source>
</evidence>
<dbReference type="InterPro" id="IPR003594">
    <property type="entry name" value="HATPase_dom"/>
</dbReference>
<feature type="transmembrane region" description="Helical" evidence="13">
    <location>
        <begin position="12"/>
        <end position="34"/>
    </location>
</feature>
<dbReference type="PROSITE" id="PS50885">
    <property type="entry name" value="HAMP"/>
    <property type="match status" value="1"/>
</dbReference>
<accession>A0A1I0SDS5</accession>
<dbReference type="FunFam" id="3.30.565.10:FF:000023">
    <property type="entry name" value="PAS domain-containing sensor histidine kinase"/>
    <property type="match status" value="1"/>
</dbReference>
<keyword evidence="13" id="KW-0812">Transmembrane</keyword>
<dbReference type="SMART" id="SM00388">
    <property type="entry name" value="HisKA"/>
    <property type="match status" value="1"/>
</dbReference>
<dbReference type="Pfam" id="PF00672">
    <property type="entry name" value="HAMP"/>
    <property type="match status" value="1"/>
</dbReference>
<dbReference type="GO" id="GO:0045121">
    <property type="term" value="C:membrane raft"/>
    <property type="evidence" value="ECO:0007669"/>
    <property type="project" value="UniProtKB-SubCell"/>
</dbReference>
<keyword evidence="6" id="KW-0597">Phosphoprotein</keyword>
<keyword evidence="17" id="KW-1185">Reference proteome</keyword>
<keyword evidence="5" id="KW-1003">Cell membrane</keyword>
<keyword evidence="9 16" id="KW-0418">Kinase</keyword>
<reference evidence="17" key="1">
    <citation type="submission" date="2016-10" db="EMBL/GenBank/DDBJ databases">
        <authorList>
            <person name="Varghese N."/>
            <person name="Submissions S."/>
        </authorList>
    </citation>
    <scope>NUCLEOTIDE SEQUENCE [LARGE SCALE GENOMIC DNA]</scope>
    <source>
        <strain evidence="17">DSM 3695</strain>
    </source>
</reference>
<dbReference type="CDD" id="cd00075">
    <property type="entry name" value="HATPase"/>
    <property type="match status" value="1"/>
</dbReference>
<feature type="domain" description="HAMP" evidence="15">
    <location>
        <begin position="213"/>
        <end position="257"/>
    </location>
</feature>
<evidence type="ECO:0000256" key="13">
    <source>
        <dbReference type="SAM" id="Phobius"/>
    </source>
</evidence>
<dbReference type="InterPro" id="IPR005467">
    <property type="entry name" value="His_kinase_dom"/>
</dbReference>
<keyword evidence="11" id="KW-0902">Two-component regulatory system</keyword>
<dbReference type="Gene3D" id="6.10.340.10">
    <property type="match status" value="1"/>
</dbReference>
<dbReference type="Proteomes" id="UP000199310">
    <property type="component" value="Unassembled WGS sequence"/>
</dbReference>
<dbReference type="InterPro" id="IPR036890">
    <property type="entry name" value="HATPase_C_sf"/>
</dbReference>
<dbReference type="InterPro" id="IPR003660">
    <property type="entry name" value="HAMP_dom"/>
</dbReference>
<sequence>MSVKTIRGNLLFWKIATVFFVLLIILGAVFIFIASKLSRSYYSMAHQQLYGNVASHLANFTHPIKNGQPDTAVTHDIIHSIMVANPSVEVYLLDTTGKITDYVVPDKSVHKRQVNIAAVKQWLAVKNGERPLGDNPKQPEAPSIFSTAPVYENGTLAGYVYAVLSSETQRKILTTLNSDLSFQLGKYIFFCALLIALIVGVITFFLITDSICQIAVVVRRFKEGDYSARIEGYGKGNLGMLTSTFNEMAEVIVDNFDKIRATDKFRQELIANVSHDLRTPLSIMQGYVETMIIKKDSLSEKDKNKYLSIVLESSKKLSVLVEQLFQYAKLEANQVNPQKEQFALNELVSDILMAYQLKAKENNISLNLHTTDTLLPVFADIALTERVMQNLIDNAFKFTPGGGGITIRLKQLDSDIEVRITDTGIGIAQEEQAYIFERYKQLHTDQGPKKGMGIGLAIVKKVLELHHSTIQVSSAPGKGAAFWFVLPGAAKK</sequence>
<dbReference type="Pfam" id="PF02518">
    <property type="entry name" value="HATPase_c"/>
    <property type="match status" value="1"/>
</dbReference>
<dbReference type="PROSITE" id="PS50109">
    <property type="entry name" value="HIS_KIN"/>
    <property type="match status" value="1"/>
</dbReference>
<dbReference type="STRING" id="29529.SAMN04488122_6702"/>
<evidence type="ECO:0000256" key="8">
    <source>
        <dbReference type="ARBA" id="ARBA00022741"/>
    </source>
</evidence>
<dbReference type="GO" id="GO:0005886">
    <property type="term" value="C:plasma membrane"/>
    <property type="evidence" value="ECO:0007669"/>
    <property type="project" value="UniProtKB-SubCell"/>
</dbReference>
<proteinExistence type="predicted"/>
<feature type="transmembrane region" description="Helical" evidence="13">
    <location>
        <begin position="187"/>
        <end position="207"/>
    </location>
</feature>
<dbReference type="PANTHER" id="PTHR43711">
    <property type="entry name" value="TWO-COMPONENT HISTIDINE KINASE"/>
    <property type="match status" value="1"/>
</dbReference>
<dbReference type="FunFam" id="1.10.287.130:FF:000001">
    <property type="entry name" value="Two-component sensor histidine kinase"/>
    <property type="match status" value="1"/>
</dbReference>
<keyword evidence="8" id="KW-0547">Nucleotide-binding</keyword>
<dbReference type="OrthoDB" id="9813151at2"/>
<dbReference type="EC" id="2.7.13.3" evidence="4"/>
<comment type="subcellular location">
    <subcellularLocation>
        <location evidence="2">Cell membrane</location>
    </subcellularLocation>
    <subcellularLocation>
        <location evidence="3">Membrane raft</location>
        <topology evidence="3">Multi-pass membrane protein</topology>
    </subcellularLocation>
</comment>
<dbReference type="GO" id="GO:0005524">
    <property type="term" value="F:ATP binding"/>
    <property type="evidence" value="ECO:0007669"/>
    <property type="project" value="UniProtKB-KW"/>
</dbReference>
<evidence type="ECO:0000259" key="14">
    <source>
        <dbReference type="PROSITE" id="PS50109"/>
    </source>
</evidence>
<dbReference type="PANTHER" id="PTHR43711:SF31">
    <property type="entry name" value="HISTIDINE KINASE"/>
    <property type="match status" value="1"/>
</dbReference>
<evidence type="ECO:0000313" key="16">
    <source>
        <dbReference type="EMBL" id="SEW57242.1"/>
    </source>
</evidence>
<gene>
    <name evidence="16" type="ORF">SAMN04488122_6702</name>
</gene>
<dbReference type="EMBL" id="FOJG01000003">
    <property type="protein sequence ID" value="SEW57242.1"/>
    <property type="molecule type" value="Genomic_DNA"/>
</dbReference>
<comment type="catalytic activity">
    <reaction evidence="1">
        <text>ATP + protein L-histidine = ADP + protein N-phospho-L-histidine.</text>
        <dbReference type="EC" id="2.7.13.3"/>
    </reaction>
</comment>
<dbReference type="GO" id="GO:0000155">
    <property type="term" value="F:phosphorelay sensor kinase activity"/>
    <property type="evidence" value="ECO:0007669"/>
    <property type="project" value="InterPro"/>
</dbReference>
<name>A0A1I0SDS5_9BACT</name>
<dbReference type="CDD" id="cd00082">
    <property type="entry name" value="HisKA"/>
    <property type="match status" value="1"/>
</dbReference>
<dbReference type="Pfam" id="PF00512">
    <property type="entry name" value="HisKA"/>
    <property type="match status" value="1"/>
</dbReference>
<evidence type="ECO:0000256" key="6">
    <source>
        <dbReference type="ARBA" id="ARBA00022553"/>
    </source>
</evidence>
<keyword evidence="13" id="KW-1133">Transmembrane helix</keyword>
<dbReference type="InterPro" id="IPR036097">
    <property type="entry name" value="HisK_dim/P_sf"/>
</dbReference>
<dbReference type="InterPro" id="IPR050736">
    <property type="entry name" value="Sensor_HK_Regulatory"/>
</dbReference>
<dbReference type="RefSeq" id="WP_089904565.1">
    <property type="nucleotide sequence ID" value="NZ_FOJG01000003.1"/>
</dbReference>
<feature type="domain" description="Histidine kinase" evidence="14">
    <location>
        <begin position="272"/>
        <end position="490"/>
    </location>
</feature>
<evidence type="ECO:0000256" key="2">
    <source>
        <dbReference type="ARBA" id="ARBA00004236"/>
    </source>
</evidence>
<evidence type="ECO:0000256" key="3">
    <source>
        <dbReference type="ARBA" id="ARBA00004314"/>
    </source>
</evidence>
<evidence type="ECO:0000256" key="5">
    <source>
        <dbReference type="ARBA" id="ARBA00022475"/>
    </source>
</evidence>
<evidence type="ECO:0000259" key="15">
    <source>
        <dbReference type="PROSITE" id="PS50885"/>
    </source>
</evidence>
<keyword evidence="7" id="KW-0808">Transferase</keyword>
<evidence type="ECO:0000256" key="10">
    <source>
        <dbReference type="ARBA" id="ARBA00022840"/>
    </source>
</evidence>
<dbReference type="CDD" id="cd06225">
    <property type="entry name" value="HAMP"/>
    <property type="match status" value="1"/>
</dbReference>
<dbReference type="Gene3D" id="1.10.287.130">
    <property type="match status" value="1"/>
</dbReference>
<dbReference type="Gene3D" id="3.30.565.10">
    <property type="entry name" value="Histidine kinase-like ATPase, C-terminal domain"/>
    <property type="match status" value="1"/>
</dbReference>
<dbReference type="InterPro" id="IPR003661">
    <property type="entry name" value="HisK_dim/P_dom"/>
</dbReference>
<organism evidence="16 17">
    <name type="scientific">Chitinophaga arvensicola</name>
    <dbReference type="NCBI Taxonomy" id="29529"/>
    <lineage>
        <taxon>Bacteria</taxon>
        <taxon>Pseudomonadati</taxon>
        <taxon>Bacteroidota</taxon>
        <taxon>Chitinophagia</taxon>
        <taxon>Chitinophagales</taxon>
        <taxon>Chitinophagaceae</taxon>
        <taxon>Chitinophaga</taxon>
    </lineage>
</organism>
<dbReference type="SUPFAM" id="SSF47384">
    <property type="entry name" value="Homodimeric domain of signal transducing histidine kinase"/>
    <property type="match status" value="1"/>
</dbReference>
<dbReference type="SUPFAM" id="SSF55874">
    <property type="entry name" value="ATPase domain of HSP90 chaperone/DNA topoisomerase II/histidine kinase"/>
    <property type="match status" value="1"/>
</dbReference>
<keyword evidence="12 13" id="KW-0472">Membrane</keyword>
<evidence type="ECO:0000313" key="17">
    <source>
        <dbReference type="Proteomes" id="UP000199310"/>
    </source>
</evidence>
<evidence type="ECO:0000256" key="1">
    <source>
        <dbReference type="ARBA" id="ARBA00000085"/>
    </source>
</evidence>
<dbReference type="SMART" id="SM00387">
    <property type="entry name" value="HATPase_c"/>
    <property type="match status" value="1"/>
</dbReference>
<dbReference type="AlphaFoldDB" id="A0A1I0SDS5"/>
<evidence type="ECO:0000256" key="9">
    <source>
        <dbReference type="ARBA" id="ARBA00022777"/>
    </source>
</evidence>
<dbReference type="PRINTS" id="PR00344">
    <property type="entry name" value="BCTRLSENSOR"/>
</dbReference>
<evidence type="ECO:0000256" key="11">
    <source>
        <dbReference type="ARBA" id="ARBA00023012"/>
    </source>
</evidence>
<dbReference type="InterPro" id="IPR004358">
    <property type="entry name" value="Sig_transdc_His_kin-like_C"/>
</dbReference>